<dbReference type="Proteomes" id="UP000198535">
    <property type="component" value="Unassembled WGS sequence"/>
</dbReference>
<dbReference type="AlphaFoldDB" id="A0A1I4SVV2"/>
<reference evidence="2" key="1">
    <citation type="submission" date="2016-10" db="EMBL/GenBank/DDBJ databases">
        <authorList>
            <person name="Varghese N."/>
            <person name="Submissions S."/>
        </authorList>
    </citation>
    <scope>NUCLEOTIDE SEQUENCE [LARGE SCALE GENOMIC DNA]</scope>
    <source>
        <strain evidence="2">Mob M</strain>
    </source>
</reference>
<organism evidence="1 2">
    <name type="scientific">Methanolobus profundi</name>
    <dbReference type="NCBI Taxonomy" id="487685"/>
    <lineage>
        <taxon>Archaea</taxon>
        <taxon>Methanobacteriati</taxon>
        <taxon>Methanobacteriota</taxon>
        <taxon>Stenosarchaea group</taxon>
        <taxon>Methanomicrobia</taxon>
        <taxon>Methanosarcinales</taxon>
        <taxon>Methanosarcinaceae</taxon>
        <taxon>Methanolobus</taxon>
    </lineage>
</organism>
<sequence>MRINLEPIGIIKKAGKCSEILIYSDFEQLVKNMMSKLGKNDGDQHNLVVIHKNRESGDLHQVQITKTHLIDRVGNILKVGKIDANDDSVIDVRLECNGLITSEA</sequence>
<dbReference type="OrthoDB" id="146009at2157"/>
<evidence type="ECO:0000313" key="1">
    <source>
        <dbReference type="EMBL" id="SFM68574.1"/>
    </source>
</evidence>
<evidence type="ECO:0000313" key="2">
    <source>
        <dbReference type="Proteomes" id="UP000198535"/>
    </source>
</evidence>
<name>A0A1I4SVV2_9EURY</name>
<dbReference type="EMBL" id="FOUJ01000004">
    <property type="protein sequence ID" value="SFM68574.1"/>
    <property type="molecule type" value="Genomic_DNA"/>
</dbReference>
<dbReference type="STRING" id="487685.SAMN04488696_2043"/>
<dbReference type="RefSeq" id="WP_091936575.1">
    <property type="nucleotide sequence ID" value="NZ_FOUJ01000004.1"/>
</dbReference>
<gene>
    <name evidence="1" type="ORF">SAMN04488696_2043</name>
</gene>
<protein>
    <submittedName>
        <fullName evidence="1">Uncharacterized protein</fullName>
    </submittedName>
</protein>
<keyword evidence="2" id="KW-1185">Reference proteome</keyword>
<proteinExistence type="predicted"/>
<accession>A0A1I4SVV2</accession>